<keyword evidence="1" id="KW-0812">Transmembrane</keyword>
<gene>
    <name evidence="2" type="ORF">ENV52_11305</name>
</gene>
<evidence type="ECO:0000313" key="2">
    <source>
        <dbReference type="EMBL" id="HHS30273.1"/>
    </source>
</evidence>
<feature type="transmembrane region" description="Helical" evidence="1">
    <location>
        <begin position="6"/>
        <end position="29"/>
    </location>
</feature>
<organism evidence="2">
    <name type="scientific">Desulfobacca acetoxidans</name>
    <dbReference type="NCBI Taxonomy" id="60893"/>
    <lineage>
        <taxon>Bacteria</taxon>
        <taxon>Pseudomonadati</taxon>
        <taxon>Thermodesulfobacteriota</taxon>
        <taxon>Desulfobaccia</taxon>
        <taxon>Desulfobaccales</taxon>
        <taxon>Desulfobaccaceae</taxon>
        <taxon>Desulfobacca</taxon>
    </lineage>
</organism>
<comment type="caution">
    <text evidence="2">The sequence shown here is derived from an EMBL/GenBank/DDBJ whole genome shotgun (WGS) entry which is preliminary data.</text>
</comment>
<dbReference type="AlphaFoldDB" id="A0A7V6A593"/>
<accession>A0A7V6A593</accession>
<feature type="transmembrane region" description="Helical" evidence="1">
    <location>
        <begin position="147"/>
        <end position="171"/>
    </location>
</feature>
<keyword evidence="1" id="KW-0472">Membrane</keyword>
<evidence type="ECO:0008006" key="3">
    <source>
        <dbReference type="Google" id="ProtNLM"/>
    </source>
</evidence>
<dbReference type="EMBL" id="DTGR01000176">
    <property type="protein sequence ID" value="HHS30273.1"/>
    <property type="molecule type" value="Genomic_DNA"/>
</dbReference>
<feature type="transmembrane region" description="Helical" evidence="1">
    <location>
        <begin position="118"/>
        <end position="141"/>
    </location>
</feature>
<proteinExistence type="predicted"/>
<feature type="transmembrane region" description="Helical" evidence="1">
    <location>
        <begin position="36"/>
        <end position="59"/>
    </location>
</feature>
<name>A0A7V6A593_9BACT</name>
<keyword evidence="1" id="KW-1133">Transmembrane helix</keyword>
<evidence type="ECO:0000256" key="1">
    <source>
        <dbReference type="SAM" id="Phobius"/>
    </source>
</evidence>
<feature type="transmembrane region" description="Helical" evidence="1">
    <location>
        <begin position="226"/>
        <end position="247"/>
    </location>
</feature>
<reference evidence="2" key="1">
    <citation type="journal article" date="2020" name="mSystems">
        <title>Genome- and Community-Level Interaction Insights into Carbon Utilization and Element Cycling Functions of Hydrothermarchaeota in Hydrothermal Sediment.</title>
        <authorList>
            <person name="Zhou Z."/>
            <person name="Liu Y."/>
            <person name="Xu W."/>
            <person name="Pan J."/>
            <person name="Luo Z.H."/>
            <person name="Li M."/>
        </authorList>
    </citation>
    <scope>NUCLEOTIDE SEQUENCE [LARGE SCALE GENOMIC DNA]</scope>
    <source>
        <strain evidence="2">SpSt-767</strain>
    </source>
</reference>
<feature type="transmembrane region" description="Helical" evidence="1">
    <location>
        <begin position="183"/>
        <end position="206"/>
    </location>
</feature>
<protein>
    <recommendedName>
        <fullName evidence="3">Transporter</fullName>
    </recommendedName>
</protein>
<sequence length="255" mass="27293">MELNLVLWLGGMFFTLAAFVVKVGCGLGWGSPRWPWVLVTLCLYIGLFILAAILCGTLLTFLEPVVKQGPWLHLCMAVGMMAWGVYIFRHSPAGTCDNTQSQMCGSGGPSRALRSRTYALLFLILPCPVCLTAVVFSTWAAMQVLKWPSWSVGLALGLTFTVMTLITCFLFRHLSCRATGTAGSYGLGLFLLGLGGCYLASLFLPAQIEAAKSIYQSFVTDNSGPALIDQLGAVAILVVALLLGFLAKGPRGVAK</sequence>
<dbReference type="Pfam" id="PF09930">
    <property type="entry name" value="DUF2162"/>
    <property type="match status" value="1"/>
</dbReference>
<feature type="transmembrane region" description="Helical" evidence="1">
    <location>
        <begin position="71"/>
        <end position="88"/>
    </location>
</feature>
<dbReference type="InterPro" id="IPR017199">
    <property type="entry name" value="UCP037409_transporter"/>
</dbReference>